<dbReference type="Pfam" id="PF00356">
    <property type="entry name" value="LacI"/>
    <property type="match status" value="1"/>
</dbReference>
<evidence type="ECO:0000313" key="6">
    <source>
        <dbReference type="EMBL" id="ADA67025.1"/>
    </source>
</evidence>
<dbReference type="AlphaFoldDB" id="D2C7T9"/>
<dbReference type="PROSITE" id="PS50932">
    <property type="entry name" value="HTH_LACI_2"/>
    <property type="match status" value="1"/>
</dbReference>
<keyword evidence="7" id="KW-1185">Reference proteome</keyword>
<dbReference type="Pfam" id="PF13377">
    <property type="entry name" value="Peripla_BP_3"/>
    <property type="match status" value="1"/>
</dbReference>
<dbReference type="Gene3D" id="1.10.260.40">
    <property type="entry name" value="lambda repressor-like DNA-binding domains"/>
    <property type="match status" value="1"/>
</dbReference>
<dbReference type="PANTHER" id="PTHR30146">
    <property type="entry name" value="LACI-RELATED TRANSCRIPTIONAL REPRESSOR"/>
    <property type="match status" value="1"/>
</dbReference>
<gene>
    <name evidence="6" type="ordered locus">Tnap_0935</name>
</gene>
<evidence type="ECO:0000256" key="1">
    <source>
        <dbReference type="ARBA" id="ARBA00022491"/>
    </source>
</evidence>
<evidence type="ECO:0000256" key="3">
    <source>
        <dbReference type="ARBA" id="ARBA00023125"/>
    </source>
</evidence>
<dbReference type="GO" id="GO:0003700">
    <property type="term" value="F:DNA-binding transcription factor activity"/>
    <property type="evidence" value="ECO:0007669"/>
    <property type="project" value="TreeGrafter"/>
</dbReference>
<feature type="domain" description="HTH lacI-type" evidence="5">
    <location>
        <begin position="10"/>
        <end position="64"/>
    </location>
</feature>
<dbReference type="Gene3D" id="3.40.50.2300">
    <property type="match status" value="2"/>
</dbReference>
<dbReference type="SUPFAM" id="SSF53822">
    <property type="entry name" value="Periplasmic binding protein-like I"/>
    <property type="match status" value="1"/>
</dbReference>
<accession>D2C7T9</accession>
<dbReference type="PANTHER" id="PTHR30146:SF148">
    <property type="entry name" value="HTH-TYPE TRANSCRIPTIONAL REPRESSOR PURR-RELATED"/>
    <property type="match status" value="1"/>
</dbReference>
<sequence>MERRVTLKKVSLKAIAQQLNVSVSTVSRALNGKPGVSKRLREQIIKVANDLGYTPDPLAVGLKRGTTKLIGILVPELKGDFFATIVESVERALYHLGYRLLLCPTEDDPKKEEDHLKILVNQRVDGILSAPANFRSNKSLYEAIINEHKIPVVFFDRLVEGVETDYVISDNEEGMRILLEYLISKGHRKIGFIHPLRGIYTSEIRLKTFLEYKDKIVFQEEWIKDGKSSEEDAKEAFTTIMRSKEKPTAIIVGSYHMTLGCLRAAKEMMLKIPEDISIVSFDDAPWNEIFEPPITCVSQDPREIGLIASTILLSRLKNKKMGESRIQTVLKVKFLERLSVAFIK</sequence>
<organism evidence="6 7">
    <name type="scientific">Thermotoga petrophila (strain ATCC BAA-489 / DSM 13996 / JCM 10882 / RKU-10)</name>
    <name type="common">Thermotoga naphthophila</name>
    <dbReference type="NCBI Taxonomy" id="590168"/>
    <lineage>
        <taxon>Bacteria</taxon>
        <taxon>Thermotogati</taxon>
        <taxon>Thermotogota</taxon>
        <taxon>Thermotogae</taxon>
        <taxon>Thermotogales</taxon>
        <taxon>Thermotogaceae</taxon>
        <taxon>Thermotoga</taxon>
    </lineage>
</organism>
<evidence type="ECO:0000313" key="7">
    <source>
        <dbReference type="Proteomes" id="UP000000940"/>
    </source>
</evidence>
<dbReference type="InterPro" id="IPR046335">
    <property type="entry name" value="LacI/GalR-like_sensor"/>
</dbReference>
<reference evidence="6 7" key="1">
    <citation type="submission" date="2009-12" db="EMBL/GenBank/DDBJ databases">
        <title>Complete sequence of Thermotoga petrophila RKU-1.</title>
        <authorList>
            <consortium name="US DOE Joint Genome Institute"/>
            <person name="Lucas S."/>
            <person name="Copeland A."/>
            <person name="Lapidus A."/>
            <person name="Glavina del Rio T."/>
            <person name="Dalin E."/>
            <person name="Tice H."/>
            <person name="Bruce D."/>
            <person name="Goodwin L."/>
            <person name="Pitluck S."/>
            <person name="Munk A.C."/>
            <person name="Brettin T."/>
            <person name="Detter J.C."/>
            <person name="Han C."/>
            <person name="Tapia R."/>
            <person name="Larimer F."/>
            <person name="Land M."/>
            <person name="Hauser L."/>
            <person name="Kyrpides N."/>
            <person name="Mikhailova N."/>
            <person name="Nelson K.E."/>
            <person name="Gogarten J.P."/>
            <person name="Noll K.M."/>
        </authorList>
    </citation>
    <scope>NUCLEOTIDE SEQUENCE [LARGE SCALE GENOMIC DNA]</scope>
    <source>
        <strain evidence="7">ATCC BAA-489 / DSM 13996 / JCM 10882 / RKU-10</strain>
    </source>
</reference>
<dbReference type="GO" id="GO:0000976">
    <property type="term" value="F:transcription cis-regulatory region binding"/>
    <property type="evidence" value="ECO:0007669"/>
    <property type="project" value="TreeGrafter"/>
</dbReference>
<dbReference type="SMART" id="SM00354">
    <property type="entry name" value="HTH_LACI"/>
    <property type="match status" value="1"/>
</dbReference>
<keyword evidence="2" id="KW-0805">Transcription regulation</keyword>
<dbReference type="Proteomes" id="UP000000940">
    <property type="component" value="Chromosome"/>
</dbReference>
<name>D2C7T9_THEP2</name>
<dbReference type="InterPro" id="IPR000843">
    <property type="entry name" value="HTH_LacI"/>
</dbReference>
<dbReference type="RefSeq" id="WP_012896245.1">
    <property type="nucleotide sequence ID" value="NC_013642.1"/>
</dbReference>
<evidence type="ECO:0000256" key="4">
    <source>
        <dbReference type="ARBA" id="ARBA00023163"/>
    </source>
</evidence>
<dbReference type="HOGENOM" id="CLU_037628_6_1_0"/>
<evidence type="ECO:0000256" key="2">
    <source>
        <dbReference type="ARBA" id="ARBA00023015"/>
    </source>
</evidence>
<protein>
    <submittedName>
        <fullName evidence="6">Transcriptional regulator, LacI family</fullName>
    </submittedName>
</protein>
<keyword evidence="3" id="KW-0238">DNA-binding</keyword>
<proteinExistence type="predicted"/>
<keyword evidence="4" id="KW-0804">Transcription</keyword>
<dbReference type="CDD" id="cd06267">
    <property type="entry name" value="PBP1_LacI_sugar_binding-like"/>
    <property type="match status" value="1"/>
</dbReference>
<dbReference type="InterPro" id="IPR028082">
    <property type="entry name" value="Peripla_BP_I"/>
</dbReference>
<dbReference type="InterPro" id="IPR010982">
    <property type="entry name" value="Lambda_DNA-bd_dom_sf"/>
</dbReference>
<dbReference type="KEGG" id="tnp:Tnap_0935"/>
<evidence type="ECO:0000259" key="5">
    <source>
        <dbReference type="PROSITE" id="PS50932"/>
    </source>
</evidence>
<dbReference type="SUPFAM" id="SSF47413">
    <property type="entry name" value="lambda repressor-like DNA-binding domains"/>
    <property type="match status" value="1"/>
</dbReference>
<dbReference type="CDD" id="cd01392">
    <property type="entry name" value="HTH_LacI"/>
    <property type="match status" value="1"/>
</dbReference>
<dbReference type="EMBL" id="CP001839">
    <property type="protein sequence ID" value="ADA67025.1"/>
    <property type="molecule type" value="Genomic_DNA"/>
</dbReference>
<keyword evidence="1" id="KW-0678">Repressor</keyword>